<dbReference type="PROSITE" id="PS51412">
    <property type="entry name" value="MACPF_2"/>
    <property type="match status" value="1"/>
</dbReference>
<accession>A0A914Y368</accession>
<protein>
    <submittedName>
        <fullName evidence="3">Macrophage-expressed gene 1 protein</fullName>
    </submittedName>
</protein>
<organism evidence="2 3">
    <name type="scientific">Panagrolaimus superbus</name>
    <dbReference type="NCBI Taxonomy" id="310955"/>
    <lineage>
        <taxon>Eukaryota</taxon>
        <taxon>Metazoa</taxon>
        <taxon>Ecdysozoa</taxon>
        <taxon>Nematoda</taxon>
        <taxon>Chromadorea</taxon>
        <taxon>Rhabditida</taxon>
        <taxon>Tylenchina</taxon>
        <taxon>Panagrolaimomorpha</taxon>
        <taxon>Panagrolaimoidea</taxon>
        <taxon>Panagrolaimidae</taxon>
        <taxon>Panagrolaimus</taxon>
    </lineage>
</organism>
<dbReference type="AlphaFoldDB" id="A0A914Y368"/>
<name>A0A914Y368_9BILA</name>
<proteinExistence type="predicted"/>
<dbReference type="InterPro" id="IPR020864">
    <property type="entry name" value="MACPF"/>
</dbReference>
<evidence type="ECO:0000313" key="2">
    <source>
        <dbReference type="Proteomes" id="UP000887577"/>
    </source>
</evidence>
<reference evidence="3" key="1">
    <citation type="submission" date="2022-11" db="UniProtKB">
        <authorList>
            <consortium name="WormBaseParasite"/>
        </authorList>
    </citation>
    <scope>IDENTIFICATION</scope>
</reference>
<sequence>MAIDKALEKNLTRRARYLSEAIIRDYGTHVLTRVEAGAKIEQEDFVDSSVLNLKEENLFEFKASIAGNFLNNAFGAGGSMGMSYSTDSKTNETLTKATRHSHIKTFGGPTVNHLLAESLSGAKPAEK</sequence>
<feature type="domain" description="MACPF" evidence="1">
    <location>
        <begin position="1"/>
        <end position="127"/>
    </location>
</feature>
<dbReference type="WBParaSite" id="PSU_v2.g13220.t1">
    <property type="protein sequence ID" value="PSU_v2.g13220.t1"/>
    <property type="gene ID" value="PSU_v2.g13220"/>
</dbReference>
<dbReference type="Proteomes" id="UP000887577">
    <property type="component" value="Unplaced"/>
</dbReference>
<evidence type="ECO:0000259" key="1">
    <source>
        <dbReference type="PROSITE" id="PS51412"/>
    </source>
</evidence>
<evidence type="ECO:0000313" key="3">
    <source>
        <dbReference type="WBParaSite" id="PSU_v2.g13220.t1"/>
    </source>
</evidence>
<keyword evidence="2" id="KW-1185">Reference proteome</keyword>
<dbReference type="Pfam" id="PF01823">
    <property type="entry name" value="MACPF"/>
    <property type="match status" value="1"/>
</dbReference>